<name>A0A964BVI1_9CYAN</name>
<gene>
    <name evidence="2" type="ORF">I4641_20585</name>
</gene>
<keyword evidence="1" id="KW-0472">Membrane</keyword>
<dbReference type="AlphaFoldDB" id="A0A964BVI1"/>
<keyword evidence="1" id="KW-0812">Transmembrane</keyword>
<accession>A0A964BVI1</accession>
<keyword evidence="1" id="KW-1133">Transmembrane helix</keyword>
<dbReference type="EMBL" id="JADWDC010000079">
    <property type="protein sequence ID" value="MCC0179362.1"/>
    <property type="molecule type" value="Genomic_DNA"/>
</dbReference>
<keyword evidence="3" id="KW-1185">Reference proteome</keyword>
<protein>
    <submittedName>
        <fullName evidence="2">Uncharacterized protein</fullName>
    </submittedName>
</protein>
<sequence>MQNSTRTRRWFFLGTVIAGIVAGLGYVNKNKLGDIIIQVCNQVETCNINQNPEAQPKISTPSPEASPEGLSKQDYLKYVVSAMEVLSIMPKDVSVSFPIGTTKPLGKQVSTQEFSSNSSQLLYVIGYIDQSKKVMEITSEDLISIINQQANELYVEIYESNIHEIATFVSVGNLPQSSQQLAVSLLVYNPQTQQISSST</sequence>
<comment type="caution">
    <text evidence="2">The sequence shown here is derived from an EMBL/GenBank/DDBJ whole genome shotgun (WGS) entry which is preliminary data.</text>
</comment>
<evidence type="ECO:0000313" key="2">
    <source>
        <dbReference type="EMBL" id="MCC0179362.1"/>
    </source>
</evidence>
<reference evidence="2" key="1">
    <citation type="journal article" date="2021" name="Antonie Van Leeuwenhoek">
        <title>Draft genome and description of Waterburya agarophytonicola gen. nov. sp. nov. (Pleurocapsales, Cyanobacteria): a seaweed symbiont.</title>
        <authorList>
            <person name="Bonthond G."/>
            <person name="Shalygin S."/>
            <person name="Bayer T."/>
            <person name="Weinberger F."/>
        </authorList>
    </citation>
    <scope>NUCLEOTIDE SEQUENCE</scope>
    <source>
        <strain evidence="2">KI4</strain>
    </source>
</reference>
<organism evidence="2 3">
    <name type="scientific">Waterburya agarophytonicola KI4</name>
    <dbReference type="NCBI Taxonomy" id="2874699"/>
    <lineage>
        <taxon>Bacteria</taxon>
        <taxon>Bacillati</taxon>
        <taxon>Cyanobacteriota</taxon>
        <taxon>Cyanophyceae</taxon>
        <taxon>Pleurocapsales</taxon>
        <taxon>Hyellaceae</taxon>
        <taxon>Waterburya</taxon>
        <taxon>Waterburya agarophytonicola</taxon>
    </lineage>
</organism>
<feature type="transmembrane region" description="Helical" evidence="1">
    <location>
        <begin position="10"/>
        <end position="27"/>
    </location>
</feature>
<proteinExistence type="predicted"/>
<dbReference type="Proteomes" id="UP000729733">
    <property type="component" value="Unassembled WGS sequence"/>
</dbReference>
<evidence type="ECO:0000256" key="1">
    <source>
        <dbReference type="SAM" id="Phobius"/>
    </source>
</evidence>
<dbReference type="RefSeq" id="WP_229642461.1">
    <property type="nucleotide sequence ID" value="NZ_JADWDC010000079.1"/>
</dbReference>
<evidence type="ECO:0000313" key="3">
    <source>
        <dbReference type="Proteomes" id="UP000729733"/>
    </source>
</evidence>